<dbReference type="SUPFAM" id="SSF51161">
    <property type="entry name" value="Trimeric LpxA-like enzymes"/>
    <property type="match status" value="1"/>
</dbReference>
<evidence type="ECO:0000313" key="4">
    <source>
        <dbReference type="EMBL" id="KAL1588956.1"/>
    </source>
</evidence>
<dbReference type="PROSITE" id="PS00101">
    <property type="entry name" value="HEXAPEP_TRANSFERASES"/>
    <property type="match status" value="1"/>
</dbReference>
<dbReference type="Proteomes" id="UP000803884">
    <property type="component" value="Unassembled WGS sequence"/>
</dbReference>
<dbReference type="CDD" id="cd03357">
    <property type="entry name" value="LbH_MAT_GAT"/>
    <property type="match status" value="1"/>
</dbReference>
<dbReference type="InterPro" id="IPR011004">
    <property type="entry name" value="Trimer_LpxA-like_sf"/>
</dbReference>
<dbReference type="InterPro" id="IPR051159">
    <property type="entry name" value="Hexapeptide_acetyltransf"/>
</dbReference>
<dbReference type="GeneID" id="96003857"/>
<dbReference type="EMBL" id="JAAQHG020000006">
    <property type="protein sequence ID" value="KAL1588956.1"/>
    <property type="molecule type" value="Genomic_DNA"/>
</dbReference>
<reference evidence="4 5" key="1">
    <citation type="journal article" date="2020" name="Microbiol. Resour. Announc.">
        <title>Draft Genome Sequence of a Cladosporium Species Isolated from the Mesophotic Ascidian Didemnum maculosum.</title>
        <authorList>
            <person name="Gioti A."/>
            <person name="Siaperas R."/>
            <person name="Nikolaivits E."/>
            <person name="Le Goff G."/>
            <person name="Ouazzani J."/>
            <person name="Kotoulas G."/>
            <person name="Topakas E."/>
        </authorList>
    </citation>
    <scope>NUCLEOTIDE SEQUENCE [LARGE SCALE GENOMIC DNA]</scope>
    <source>
        <strain evidence="4 5">TM138-S3</strain>
    </source>
</reference>
<organism evidence="4 5">
    <name type="scientific">Cladosporium halotolerans</name>
    <dbReference type="NCBI Taxonomy" id="1052096"/>
    <lineage>
        <taxon>Eukaryota</taxon>
        <taxon>Fungi</taxon>
        <taxon>Dikarya</taxon>
        <taxon>Ascomycota</taxon>
        <taxon>Pezizomycotina</taxon>
        <taxon>Dothideomycetes</taxon>
        <taxon>Dothideomycetidae</taxon>
        <taxon>Cladosporiales</taxon>
        <taxon>Cladosporiaceae</taxon>
        <taxon>Cladosporium</taxon>
    </lineage>
</organism>
<feature type="domain" description="Maltose/galactoside acetyltransferase" evidence="3">
    <location>
        <begin position="5"/>
        <end position="59"/>
    </location>
</feature>
<accession>A0AB34KYG2</accession>
<dbReference type="Gene3D" id="2.160.10.10">
    <property type="entry name" value="Hexapeptide repeat proteins"/>
    <property type="match status" value="1"/>
</dbReference>
<dbReference type="InterPro" id="IPR018357">
    <property type="entry name" value="Hexapep_transf_CS"/>
</dbReference>
<dbReference type="PANTHER" id="PTHR23416:SF54">
    <property type="entry name" value="ACETYLTRANSFERASE, CYSE_LACA_LPXA_NODL FAMILY (AFU_ORTHOLOGUE AFUA_2G08430)-RELATED"/>
    <property type="match status" value="1"/>
</dbReference>
<protein>
    <recommendedName>
        <fullName evidence="3">Maltose/galactoside acetyltransferase domain-containing protein</fullName>
    </recommendedName>
</protein>
<dbReference type="AlphaFoldDB" id="A0AB34KYG2"/>
<evidence type="ECO:0000313" key="5">
    <source>
        <dbReference type="Proteomes" id="UP000803884"/>
    </source>
</evidence>
<sequence length="227" mass="24347">MSENTARALRGELYYAFTPELVAARRRCAIACNKYNTEGLTTRRRQAELWNDITQTTTPLPDPGPTPTSDDALFATFPWIEPPIRIDYGTNVQIGAGVFINFNCTILDTCLVTIGARTLIASNVSIYSGTHPLDPDVRRGTEGPELGKEVHVGEDCWIGGNVVILPGVRLGRGVVVGAGSVVTKDVEPYKVVAGNPARVIKDVPRDTDAARTSGALAALERDQAAGL</sequence>
<dbReference type="InterPro" id="IPR001451">
    <property type="entry name" value="Hexapep"/>
</dbReference>
<keyword evidence="2" id="KW-0808">Transferase</keyword>
<dbReference type="GO" id="GO:0016407">
    <property type="term" value="F:acetyltransferase activity"/>
    <property type="evidence" value="ECO:0007669"/>
    <property type="project" value="InterPro"/>
</dbReference>
<evidence type="ECO:0000259" key="3">
    <source>
        <dbReference type="SMART" id="SM01266"/>
    </source>
</evidence>
<dbReference type="Pfam" id="PF12464">
    <property type="entry name" value="Mac"/>
    <property type="match status" value="1"/>
</dbReference>
<dbReference type="PANTHER" id="PTHR23416">
    <property type="entry name" value="SIALIC ACID SYNTHASE-RELATED"/>
    <property type="match status" value="1"/>
</dbReference>
<evidence type="ECO:0000256" key="1">
    <source>
        <dbReference type="ARBA" id="ARBA00007274"/>
    </source>
</evidence>
<dbReference type="GO" id="GO:0008374">
    <property type="term" value="F:O-acyltransferase activity"/>
    <property type="evidence" value="ECO:0007669"/>
    <property type="project" value="TreeGrafter"/>
</dbReference>
<proteinExistence type="inferred from homology"/>
<dbReference type="SMART" id="SM01266">
    <property type="entry name" value="Mac"/>
    <property type="match status" value="1"/>
</dbReference>
<keyword evidence="5" id="KW-1185">Reference proteome</keyword>
<dbReference type="InterPro" id="IPR024688">
    <property type="entry name" value="Mac_dom"/>
</dbReference>
<evidence type="ECO:0000256" key="2">
    <source>
        <dbReference type="ARBA" id="ARBA00022679"/>
    </source>
</evidence>
<dbReference type="RefSeq" id="XP_069232061.1">
    <property type="nucleotide sequence ID" value="XM_069371019.1"/>
</dbReference>
<gene>
    <name evidence="4" type="ORF">WHR41_02413</name>
</gene>
<comment type="similarity">
    <text evidence="1">Belongs to the transferase hexapeptide repeat family.</text>
</comment>
<dbReference type="Pfam" id="PF00132">
    <property type="entry name" value="Hexapep"/>
    <property type="match status" value="1"/>
</dbReference>
<comment type="caution">
    <text evidence="4">The sequence shown here is derived from an EMBL/GenBank/DDBJ whole genome shotgun (WGS) entry which is preliminary data.</text>
</comment>
<name>A0AB34KYG2_9PEZI</name>